<dbReference type="EMBL" id="BJYU01000212">
    <property type="protein sequence ID" value="GEO18590.1"/>
    <property type="molecule type" value="Genomic_DNA"/>
</dbReference>
<dbReference type="AlphaFoldDB" id="A0A512C300"/>
<comment type="caution">
    <text evidence="1">The sequence shown here is derived from an EMBL/GenBank/DDBJ whole genome shotgun (WGS) entry which is preliminary data.</text>
</comment>
<accession>A0A512C300</accession>
<proteinExistence type="predicted"/>
<sequence length="67" mass="7713">MGADESRRRSRAVEQCTPHLPQHIIEHIGKVLRNRCRGDLLIPLPGEMLAMLEKAKQSRTLIRAERE</sequence>
<reference evidence="1 2" key="1">
    <citation type="submission" date="2019-07" db="EMBL/GenBank/DDBJ databases">
        <title>Whole genome shotgun sequence of Microvirga aerophila NBRC 106136.</title>
        <authorList>
            <person name="Hosoyama A."/>
            <person name="Uohara A."/>
            <person name="Ohji S."/>
            <person name="Ichikawa N."/>
        </authorList>
    </citation>
    <scope>NUCLEOTIDE SEQUENCE [LARGE SCALE GENOMIC DNA]</scope>
    <source>
        <strain evidence="1 2">NBRC 106136</strain>
    </source>
</reference>
<evidence type="ECO:0000313" key="2">
    <source>
        <dbReference type="Proteomes" id="UP000321085"/>
    </source>
</evidence>
<keyword evidence="2" id="KW-1185">Reference proteome</keyword>
<evidence type="ECO:0000313" key="1">
    <source>
        <dbReference type="EMBL" id="GEO18590.1"/>
    </source>
</evidence>
<name>A0A512C300_9HYPH</name>
<dbReference type="Proteomes" id="UP000321085">
    <property type="component" value="Unassembled WGS sequence"/>
</dbReference>
<protein>
    <submittedName>
        <fullName evidence="1">Uncharacterized protein</fullName>
    </submittedName>
</protein>
<organism evidence="1 2">
    <name type="scientific">Microvirga aerophila</name>
    <dbReference type="NCBI Taxonomy" id="670291"/>
    <lineage>
        <taxon>Bacteria</taxon>
        <taxon>Pseudomonadati</taxon>
        <taxon>Pseudomonadota</taxon>
        <taxon>Alphaproteobacteria</taxon>
        <taxon>Hyphomicrobiales</taxon>
        <taxon>Methylobacteriaceae</taxon>
        <taxon>Microvirga</taxon>
    </lineage>
</organism>
<gene>
    <name evidence="1" type="ORF">MAE02_62860</name>
</gene>